<dbReference type="PROSITE" id="PS51782">
    <property type="entry name" value="LYSM"/>
    <property type="match status" value="2"/>
</dbReference>
<dbReference type="PANTHER" id="PTHR21666:SF263">
    <property type="entry name" value="MUREIN HYDROLASE ACTIVATOR NLPD"/>
    <property type="match status" value="1"/>
</dbReference>
<dbReference type="Pfam" id="PF01476">
    <property type="entry name" value="LysM"/>
    <property type="match status" value="2"/>
</dbReference>
<feature type="domain" description="LysM" evidence="4">
    <location>
        <begin position="97"/>
        <end position="141"/>
    </location>
</feature>
<dbReference type="InterPro" id="IPR011055">
    <property type="entry name" value="Dup_hybrid_motif"/>
</dbReference>
<reference evidence="5 6" key="1">
    <citation type="submission" date="2017-09" db="EMBL/GenBank/DDBJ databases">
        <title>Sphingomonas panjinensis sp.nov., isolated from oil-contaminated soil.</title>
        <authorList>
            <person name="Wang L."/>
            <person name="Chen L."/>
        </authorList>
    </citation>
    <scope>NUCLEOTIDE SEQUENCE [LARGE SCALE GENOMIC DNA]</scope>
    <source>
        <strain evidence="5 6">FW-11</strain>
    </source>
</reference>
<comment type="similarity">
    <text evidence="1">Belongs to the E.coli NlpD/Haemophilus LppB family.</text>
</comment>
<dbReference type="InterPro" id="IPR036779">
    <property type="entry name" value="LysM_dom_sf"/>
</dbReference>
<dbReference type="CDD" id="cd12797">
    <property type="entry name" value="M23_peptidase"/>
    <property type="match status" value="1"/>
</dbReference>
<evidence type="ECO:0000256" key="1">
    <source>
        <dbReference type="ARBA" id="ARBA00038420"/>
    </source>
</evidence>
<sequence>MSARRAAPLVAALLLAACVADRSAKPPPAAGPTRMPAEASPRPPARKPAPKPTTKPKPAASKPKPRPAAPKPAPTKQPPAAWETRSVTANAVDVPASTYTVVAGDTLRRISDKTGASSEGIARANGIGAPFLVKLGQRLKIPAGRYHRVGKGESGIAIARTYGVDWSRIATLNALEEPYILRDGQRLLIPSRAEVSAMTMEQRAAAFTIDIDDLVTGGEPALARNAAPAPPVRTARRTLPSSAALAEPSSFAGRFVWPLSGRIIRPFGPLAGGQRNDGINIAAKLGDPIMAASDGVVAYAGNGLAAYGGLVLIRHGDGWLTAYGHADELLVKRGQSVKRGQLIARAGESGFATQPQLHFEIRQGRKPVNPLPLLPRPS</sequence>
<keyword evidence="3" id="KW-0732">Signal</keyword>
<feature type="signal peptide" evidence="3">
    <location>
        <begin position="1"/>
        <end position="24"/>
    </location>
</feature>
<dbReference type="InterPro" id="IPR018392">
    <property type="entry name" value="LysM"/>
</dbReference>
<evidence type="ECO:0000313" key="6">
    <source>
        <dbReference type="Proteomes" id="UP000244162"/>
    </source>
</evidence>
<evidence type="ECO:0000259" key="4">
    <source>
        <dbReference type="PROSITE" id="PS51782"/>
    </source>
</evidence>
<dbReference type="Proteomes" id="UP000244162">
    <property type="component" value="Unassembled WGS sequence"/>
</dbReference>
<evidence type="ECO:0000256" key="2">
    <source>
        <dbReference type="SAM" id="MobiDB-lite"/>
    </source>
</evidence>
<dbReference type="Gene3D" id="2.70.70.10">
    <property type="entry name" value="Glucose Permease (Domain IIA)"/>
    <property type="match status" value="1"/>
</dbReference>
<feature type="compositionally biased region" description="Pro residues" evidence="2">
    <location>
        <begin position="66"/>
        <end position="77"/>
    </location>
</feature>
<dbReference type="RefSeq" id="WP_107969168.1">
    <property type="nucleotide sequence ID" value="NZ_NWBU01000015.1"/>
</dbReference>
<dbReference type="InterPro" id="IPR016047">
    <property type="entry name" value="M23ase_b-sheet_dom"/>
</dbReference>
<dbReference type="EMBL" id="NWBU01000015">
    <property type="protein sequence ID" value="PTQ08565.1"/>
    <property type="molecule type" value="Genomic_DNA"/>
</dbReference>
<dbReference type="PANTHER" id="PTHR21666">
    <property type="entry name" value="PEPTIDASE-RELATED"/>
    <property type="match status" value="1"/>
</dbReference>
<name>A0A2T5FUZ6_9SPHN</name>
<accession>A0A2T5FUZ6</accession>
<dbReference type="InterPro" id="IPR050570">
    <property type="entry name" value="Cell_wall_metabolism_enzyme"/>
</dbReference>
<feature type="domain" description="LysM" evidence="4">
    <location>
        <begin position="145"/>
        <end position="189"/>
    </location>
</feature>
<proteinExistence type="inferred from homology"/>
<dbReference type="Pfam" id="PF01551">
    <property type="entry name" value="Peptidase_M23"/>
    <property type="match status" value="1"/>
</dbReference>
<dbReference type="SMART" id="SM00257">
    <property type="entry name" value="LysM"/>
    <property type="match status" value="2"/>
</dbReference>
<evidence type="ECO:0000313" key="5">
    <source>
        <dbReference type="EMBL" id="PTQ08565.1"/>
    </source>
</evidence>
<evidence type="ECO:0000256" key="3">
    <source>
        <dbReference type="SAM" id="SignalP"/>
    </source>
</evidence>
<dbReference type="SUPFAM" id="SSF54106">
    <property type="entry name" value="LysM domain"/>
    <property type="match status" value="1"/>
</dbReference>
<organism evidence="5 6">
    <name type="scientific">Sphingomonas oleivorans</name>
    <dbReference type="NCBI Taxonomy" id="1735121"/>
    <lineage>
        <taxon>Bacteria</taxon>
        <taxon>Pseudomonadati</taxon>
        <taxon>Pseudomonadota</taxon>
        <taxon>Alphaproteobacteria</taxon>
        <taxon>Sphingomonadales</taxon>
        <taxon>Sphingomonadaceae</taxon>
        <taxon>Sphingomonas</taxon>
    </lineage>
</organism>
<dbReference type="SUPFAM" id="SSF51261">
    <property type="entry name" value="Duplicated hybrid motif"/>
    <property type="match status" value="1"/>
</dbReference>
<dbReference type="GO" id="GO:0004222">
    <property type="term" value="F:metalloendopeptidase activity"/>
    <property type="evidence" value="ECO:0007669"/>
    <property type="project" value="TreeGrafter"/>
</dbReference>
<comment type="caution">
    <text evidence="5">The sequence shown here is derived from an EMBL/GenBank/DDBJ whole genome shotgun (WGS) entry which is preliminary data.</text>
</comment>
<protein>
    <recommendedName>
        <fullName evidence="4">LysM domain-containing protein</fullName>
    </recommendedName>
</protein>
<gene>
    <name evidence="5" type="ORF">CLG96_15335</name>
</gene>
<dbReference type="OrthoDB" id="9795421at2"/>
<dbReference type="Gene3D" id="3.10.350.10">
    <property type="entry name" value="LysM domain"/>
    <property type="match status" value="2"/>
</dbReference>
<feature type="chain" id="PRO_5015769085" description="LysM domain-containing protein" evidence="3">
    <location>
        <begin position="25"/>
        <end position="378"/>
    </location>
</feature>
<keyword evidence="6" id="KW-1185">Reference proteome</keyword>
<feature type="region of interest" description="Disordered" evidence="2">
    <location>
        <begin position="23"/>
        <end position="83"/>
    </location>
</feature>
<dbReference type="AlphaFoldDB" id="A0A2T5FUZ6"/>
<dbReference type="PROSITE" id="PS51257">
    <property type="entry name" value="PROKAR_LIPOPROTEIN"/>
    <property type="match status" value="1"/>
</dbReference>
<dbReference type="CDD" id="cd00118">
    <property type="entry name" value="LysM"/>
    <property type="match status" value="2"/>
</dbReference>